<dbReference type="PANTHER" id="PTHR43802">
    <property type="entry name" value="ENOYL-COA HYDRATASE"/>
    <property type="match status" value="1"/>
</dbReference>
<comment type="similarity">
    <text evidence="1">Belongs to the enoyl-CoA hydratase/isomerase family.</text>
</comment>
<evidence type="ECO:0008006" key="3">
    <source>
        <dbReference type="Google" id="ProtNLM"/>
    </source>
</evidence>
<dbReference type="PROSITE" id="PS00166">
    <property type="entry name" value="ENOYL_COA_HYDRATASE"/>
    <property type="match status" value="1"/>
</dbReference>
<dbReference type="InterPro" id="IPR001753">
    <property type="entry name" value="Enoyl-CoA_hydra/iso"/>
</dbReference>
<dbReference type="PANTHER" id="PTHR43802:SF1">
    <property type="entry name" value="IP11341P-RELATED"/>
    <property type="match status" value="1"/>
</dbReference>
<sequence length="226" mass="25460">MVQKDFEHVIFKIEDNIGVITLNRPKRLNALNYPLLMEIIDILELNSKNKIIRVFVIEGNEQSFSSGDDLKSMGPDGPRFKPLADGSKLPHQRVIRLIREIQKPFIALLQGYCLGAGLELALACDFRLAADNLKIGDHRVNRAHCVMSGASWLLPRIVGFARATDILLTGRQLDVKEALTIGLVNKVFSLSEFSKESKEFIQSIAKLPTRCLGYNKTMLNYSQYNE</sequence>
<dbReference type="Gene3D" id="3.90.226.10">
    <property type="entry name" value="2-enoyl-CoA Hydratase, Chain A, domain 1"/>
    <property type="match status" value="1"/>
</dbReference>
<dbReference type="AlphaFoldDB" id="X1U461"/>
<evidence type="ECO:0000313" key="2">
    <source>
        <dbReference type="EMBL" id="GAI87074.1"/>
    </source>
</evidence>
<comment type="caution">
    <text evidence="2">The sequence shown here is derived from an EMBL/GenBank/DDBJ whole genome shotgun (WGS) entry which is preliminary data.</text>
</comment>
<reference evidence="2" key="1">
    <citation type="journal article" date="2014" name="Front. Microbiol.">
        <title>High frequency of phylogenetically diverse reductive dehalogenase-homologous genes in deep subseafloor sedimentary metagenomes.</title>
        <authorList>
            <person name="Kawai M."/>
            <person name="Futagami T."/>
            <person name="Toyoda A."/>
            <person name="Takaki Y."/>
            <person name="Nishi S."/>
            <person name="Hori S."/>
            <person name="Arai W."/>
            <person name="Tsubouchi T."/>
            <person name="Morono Y."/>
            <person name="Uchiyama I."/>
            <person name="Ito T."/>
            <person name="Fujiyama A."/>
            <person name="Inagaki F."/>
            <person name="Takami H."/>
        </authorList>
    </citation>
    <scope>NUCLEOTIDE SEQUENCE</scope>
    <source>
        <strain evidence="2">Expedition CK06-06</strain>
    </source>
</reference>
<proteinExistence type="inferred from homology"/>
<dbReference type="GO" id="GO:0003824">
    <property type="term" value="F:catalytic activity"/>
    <property type="evidence" value="ECO:0007669"/>
    <property type="project" value="InterPro"/>
</dbReference>
<dbReference type="CDD" id="cd06558">
    <property type="entry name" value="crotonase-like"/>
    <property type="match status" value="1"/>
</dbReference>
<dbReference type="InterPro" id="IPR029045">
    <property type="entry name" value="ClpP/crotonase-like_dom_sf"/>
</dbReference>
<dbReference type="SUPFAM" id="SSF52096">
    <property type="entry name" value="ClpP/crotonase"/>
    <property type="match status" value="1"/>
</dbReference>
<organism evidence="2">
    <name type="scientific">marine sediment metagenome</name>
    <dbReference type="NCBI Taxonomy" id="412755"/>
    <lineage>
        <taxon>unclassified sequences</taxon>
        <taxon>metagenomes</taxon>
        <taxon>ecological metagenomes</taxon>
    </lineage>
</organism>
<evidence type="ECO:0000256" key="1">
    <source>
        <dbReference type="ARBA" id="ARBA00005254"/>
    </source>
</evidence>
<dbReference type="InterPro" id="IPR018376">
    <property type="entry name" value="Enoyl-CoA_hyd/isom_CS"/>
</dbReference>
<accession>X1U461</accession>
<dbReference type="EMBL" id="BARW01006201">
    <property type="protein sequence ID" value="GAI87074.1"/>
    <property type="molecule type" value="Genomic_DNA"/>
</dbReference>
<dbReference type="Pfam" id="PF00378">
    <property type="entry name" value="ECH_1"/>
    <property type="match status" value="1"/>
</dbReference>
<gene>
    <name evidence="2" type="ORF">S12H4_13005</name>
</gene>
<name>X1U461_9ZZZZ</name>
<protein>
    <recommendedName>
        <fullName evidence="3">Enoyl-CoA hydratase</fullName>
    </recommendedName>
</protein>
<feature type="non-terminal residue" evidence="2">
    <location>
        <position position="226"/>
    </location>
</feature>